<reference evidence="2 3" key="1">
    <citation type="journal article" date="2015" name="Proc. Natl. Acad. Sci. U.S.A.">
        <title>The resurrection genome of Boea hygrometrica: A blueprint for survival of dehydration.</title>
        <authorList>
            <person name="Xiao L."/>
            <person name="Yang G."/>
            <person name="Zhang L."/>
            <person name="Yang X."/>
            <person name="Zhao S."/>
            <person name="Ji Z."/>
            <person name="Zhou Q."/>
            <person name="Hu M."/>
            <person name="Wang Y."/>
            <person name="Chen M."/>
            <person name="Xu Y."/>
            <person name="Jin H."/>
            <person name="Xiao X."/>
            <person name="Hu G."/>
            <person name="Bao F."/>
            <person name="Hu Y."/>
            <person name="Wan P."/>
            <person name="Li L."/>
            <person name="Deng X."/>
            <person name="Kuang T."/>
            <person name="Xiang C."/>
            <person name="Zhu J.K."/>
            <person name="Oliver M.J."/>
            <person name="He Y."/>
        </authorList>
    </citation>
    <scope>NUCLEOTIDE SEQUENCE [LARGE SCALE GENOMIC DNA]</scope>
    <source>
        <strain evidence="3">cv. XS01</strain>
    </source>
</reference>
<evidence type="ECO:0000313" key="2">
    <source>
        <dbReference type="EMBL" id="KZV31446.1"/>
    </source>
</evidence>
<keyword evidence="3" id="KW-1185">Reference proteome</keyword>
<accession>A0A2Z7BHN4</accession>
<gene>
    <name evidence="2" type="ORF">F511_38174</name>
</gene>
<proteinExistence type="predicted"/>
<feature type="region of interest" description="Disordered" evidence="1">
    <location>
        <begin position="1"/>
        <end position="49"/>
    </location>
</feature>
<protein>
    <submittedName>
        <fullName evidence="2">Centromere/kinetochore protein zw10</fullName>
    </submittedName>
</protein>
<evidence type="ECO:0000313" key="3">
    <source>
        <dbReference type="Proteomes" id="UP000250235"/>
    </source>
</evidence>
<feature type="compositionally biased region" description="Polar residues" evidence="1">
    <location>
        <begin position="31"/>
        <end position="40"/>
    </location>
</feature>
<organism evidence="2 3">
    <name type="scientific">Dorcoceras hygrometricum</name>
    <dbReference type="NCBI Taxonomy" id="472368"/>
    <lineage>
        <taxon>Eukaryota</taxon>
        <taxon>Viridiplantae</taxon>
        <taxon>Streptophyta</taxon>
        <taxon>Embryophyta</taxon>
        <taxon>Tracheophyta</taxon>
        <taxon>Spermatophyta</taxon>
        <taxon>Magnoliopsida</taxon>
        <taxon>eudicotyledons</taxon>
        <taxon>Gunneridae</taxon>
        <taxon>Pentapetalae</taxon>
        <taxon>asterids</taxon>
        <taxon>lamiids</taxon>
        <taxon>Lamiales</taxon>
        <taxon>Gesneriaceae</taxon>
        <taxon>Didymocarpoideae</taxon>
        <taxon>Trichosporeae</taxon>
        <taxon>Loxocarpinae</taxon>
        <taxon>Dorcoceras</taxon>
    </lineage>
</organism>
<name>A0A2Z7BHN4_9LAMI</name>
<dbReference type="EMBL" id="KV007492">
    <property type="protein sequence ID" value="KZV31446.1"/>
    <property type="molecule type" value="Genomic_DNA"/>
</dbReference>
<dbReference type="Proteomes" id="UP000250235">
    <property type="component" value="Unassembled WGS sequence"/>
</dbReference>
<sequence>MLYANWETLSTSWAPPAGSKPRPAEKPGKPENNTQATTPAQRDLGAIDGANRFHNTHQIKQLEFAKFCIDQVSRLVYGGRAKVWMDLL</sequence>
<evidence type="ECO:0000256" key="1">
    <source>
        <dbReference type="SAM" id="MobiDB-lite"/>
    </source>
</evidence>
<dbReference type="AlphaFoldDB" id="A0A2Z7BHN4"/>